<evidence type="ECO:0000256" key="1">
    <source>
        <dbReference type="ARBA" id="ARBA00022527"/>
    </source>
</evidence>
<dbReference type="InterPro" id="IPR000719">
    <property type="entry name" value="Prot_kinase_dom"/>
</dbReference>
<evidence type="ECO:0000256" key="7">
    <source>
        <dbReference type="SAM" id="MobiDB-lite"/>
    </source>
</evidence>
<feature type="binding site" evidence="6">
    <location>
        <position position="37"/>
    </location>
    <ligand>
        <name>ATP</name>
        <dbReference type="ChEBI" id="CHEBI:30616"/>
    </ligand>
</feature>
<dbReference type="GO" id="GO:0005524">
    <property type="term" value="F:ATP binding"/>
    <property type="evidence" value="ECO:0007669"/>
    <property type="project" value="UniProtKB-KW"/>
</dbReference>
<keyword evidence="1" id="KW-0723">Serine/threonine-protein kinase</keyword>
<evidence type="ECO:0000256" key="5">
    <source>
        <dbReference type="ARBA" id="ARBA00022840"/>
    </source>
</evidence>
<organism evidence="9 10">
    <name type="scientific">Clitoria ternatea</name>
    <name type="common">Butterfly pea</name>
    <dbReference type="NCBI Taxonomy" id="43366"/>
    <lineage>
        <taxon>Eukaryota</taxon>
        <taxon>Viridiplantae</taxon>
        <taxon>Streptophyta</taxon>
        <taxon>Embryophyta</taxon>
        <taxon>Tracheophyta</taxon>
        <taxon>Spermatophyta</taxon>
        <taxon>Magnoliopsida</taxon>
        <taxon>eudicotyledons</taxon>
        <taxon>Gunneridae</taxon>
        <taxon>Pentapetalae</taxon>
        <taxon>rosids</taxon>
        <taxon>fabids</taxon>
        <taxon>Fabales</taxon>
        <taxon>Fabaceae</taxon>
        <taxon>Papilionoideae</taxon>
        <taxon>50 kb inversion clade</taxon>
        <taxon>NPAAA clade</taxon>
        <taxon>indigoferoid/millettioid clade</taxon>
        <taxon>Phaseoleae</taxon>
        <taxon>Clitoria</taxon>
    </lineage>
</organism>
<keyword evidence="3 6" id="KW-0547">Nucleotide-binding</keyword>
<dbReference type="Gene3D" id="3.30.200.20">
    <property type="entry name" value="Phosphorylase Kinase, domain 1"/>
    <property type="match status" value="1"/>
</dbReference>
<gene>
    <name evidence="9" type="ORF">RJT34_17113</name>
</gene>
<comment type="caution">
    <text evidence="9">The sequence shown here is derived from an EMBL/GenBank/DDBJ whole genome shotgun (WGS) entry which is preliminary data.</text>
</comment>
<keyword evidence="10" id="KW-1185">Reference proteome</keyword>
<protein>
    <recommendedName>
        <fullName evidence="8">Protein kinase domain-containing protein</fullName>
    </recommendedName>
</protein>
<evidence type="ECO:0000256" key="6">
    <source>
        <dbReference type="PIRSR" id="PIRSR630616-2"/>
    </source>
</evidence>
<evidence type="ECO:0000256" key="4">
    <source>
        <dbReference type="ARBA" id="ARBA00022777"/>
    </source>
</evidence>
<dbReference type="FunFam" id="3.30.200.20:FF:000042">
    <property type="entry name" value="Aurora kinase A"/>
    <property type="match status" value="1"/>
</dbReference>
<reference evidence="9 10" key="1">
    <citation type="submission" date="2024-01" db="EMBL/GenBank/DDBJ databases">
        <title>The genomes of 5 underutilized Papilionoideae crops provide insights into root nodulation and disease resistance.</title>
        <authorList>
            <person name="Yuan L."/>
        </authorList>
    </citation>
    <scope>NUCLEOTIDE SEQUENCE [LARGE SCALE GENOMIC DNA]</scope>
    <source>
        <strain evidence="9">LY-2023</strain>
        <tissue evidence="9">Leaf</tissue>
    </source>
</reference>
<dbReference type="PROSITE" id="PS50011">
    <property type="entry name" value="PROTEIN_KINASE_DOM"/>
    <property type="match status" value="1"/>
</dbReference>
<evidence type="ECO:0000313" key="10">
    <source>
        <dbReference type="Proteomes" id="UP001359559"/>
    </source>
</evidence>
<dbReference type="Proteomes" id="UP001359559">
    <property type="component" value="Unassembled WGS sequence"/>
</dbReference>
<dbReference type="PANTHER" id="PTHR24350">
    <property type="entry name" value="SERINE/THREONINE-PROTEIN KINASE IAL-RELATED"/>
    <property type="match status" value="1"/>
</dbReference>
<feature type="binding site" evidence="6">
    <location>
        <begin position="86"/>
        <end position="88"/>
    </location>
    <ligand>
        <name>ATP</name>
        <dbReference type="ChEBI" id="CHEBI:30616"/>
    </ligand>
</feature>
<feature type="compositionally biased region" description="Polar residues" evidence="7">
    <location>
        <begin position="14"/>
        <end position="24"/>
    </location>
</feature>
<sequence length="154" mass="18588">MVHSSAKRKWRETPNGNGPWKTSRSKSISSKFVVALKVTFKEQIEKYKIQHQLRREMEIQTSLKHLNVLRLYGWFHDSQRVFLILEYAHNGELYRELRKRGHFTEKQAATYTIDTVLKEESGMRHNNMVWWGLLSLFEEEDAERRKYKMTFFFS</sequence>
<name>A0AAN9J9Z0_CLITE</name>
<dbReference type="InterPro" id="IPR011009">
    <property type="entry name" value="Kinase-like_dom_sf"/>
</dbReference>
<evidence type="ECO:0000259" key="8">
    <source>
        <dbReference type="PROSITE" id="PS50011"/>
    </source>
</evidence>
<feature type="region of interest" description="Disordered" evidence="7">
    <location>
        <begin position="1"/>
        <end position="24"/>
    </location>
</feature>
<keyword evidence="4" id="KW-0418">Kinase</keyword>
<proteinExistence type="predicted"/>
<feature type="domain" description="Protein kinase" evidence="8">
    <location>
        <begin position="1"/>
        <end position="154"/>
    </location>
</feature>
<dbReference type="GO" id="GO:0004674">
    <property type="term" value="F:protein serine/threonine kinase activity"/>
    <property type="evidence" value="ECO:0007669"/>
    <property type="project" value="UniProtKB-KW"/>
</dbReference>
<dbReference type="InterPro" id="IPR030616">
    <property type="entry name" value="Aur-like"/>
</dbReference>
<dbReference type="EMBL" id="JAYKXN010000004">
    <property type="protein sequence ID" value="KAK7294226.1"/>
    <property type="molecule type" value="Genomic_DNA"/>
</dbReference>
<evidence type="ECO:0000256" key="3">
    <source>
        <dbReference type="ARBA" id="ARBA00022741"/>
    </source>
</evidence>
<dbReference type="Pfam" id="PF00069">
    <property type="entry name" value="Pkinase"/>
    <property type="match status" value="1"/>
</dbReference>
<keyword evidence="5 6" id="KW-0067">ATP-binding</keyword>
<feature type="compositionally biased region" description="Basic residues" evidence="7">
    <location>
        <begin position="1"/>
        <end position="10"/>
    </location>
</feature>
<evidence type="ECO:0000256" key="2">
    <source>
        <dbReference type="ARBA" id="ARBA00022679"/>
    </source>
</evidence>
<evidence type="ECO:0000313" key="9">
    <source>
        <dbReference type="EMBL" id="KAK7294226.1"/>
    </source>
</evidence>
<accession>A0AAN9J9Z0</accession>
<dbReference type="SUPFAM" id="SSF56112">
    <property type="entry name" value="Protein kinase-like (PK-like)"/>
    <property type="match status" value="1"/>
</dbReference>
<dbReference type="AlphaFoldDB" id="A0AAN9J9Z0"/>
<keyword evidence="2" id="KW-0808">Transferase</keyword>